<sequence>MYLQMDIVSSRLECKNSGKMLRVSILVWLVLQNSVHTLLLRYSRSRNVKEMFASSVAVFFTEIVKVTACILCITCQEKGFNKMLYLVKRQVFGRRSDTLRLCIFAMIYTVQNNLFYLAATNLEAATFMVTSQLKIFSTAVFAVTILKKAITWKQWLALGMLFVGVCLVQVQENERKAISSENPFLGKISFCRLKKILFETLTSA</sequence>
<dbReference type="GO" id="GO:0000139">
    <property type="term" value="C:Golgi membrane"/>
    <property type="evidence" value="ECO:0007669"/>
    <property type="project" value="InterPro"/>
</dbReference>
<dbReference type="Pfam" id="PF04142">
    <property type="entry name" value="Nuc_sug_transp"/>
    <property type="match status" value="1"/>
</dbReference>
<name>A0A183D9V6_9BILA</name>
<evidence type="ECO:0000256" key="4">
    <source>
        <dbReference type="ARBA" id="ARBA00022692"/>
    </source>
</evidence>
<dbReference type="InterPro" id="IPR037185">
    <property type="entry name" value="EmrE-like"/>
</dbReference>
<gene>
    <name evidence="8" type="ORF">GPUH_LOCUS5498</name>
</gene>
<organism evidence="10">
    <name type="scientific">Gongylonema pulchrum</name>
    <dbReference type="NCBI Taxonomy" id="637853"/>
    <lineage>
        <taxon>Eukaryota</taxon>
        <taxon>Metazoa</taxon>
        <taxon>Ecdysozoa</taxon>
        <taxon>Nematoda</taxon>
        <taxon>Chromadorea</taxon>
        <taxon>Rhabditida</taxon>
        <taxon>Spirurina</taxon>
        <taxon>Spiruromorpha</taxon>
        <taxon>Spiruroidea</taxon>
        <taxon>Gongylonematidae</taxon>
        <taxon>Gongylonema</taxon>
    </lineage>
</organism>
<evidence type="ECO:0000256" key="5">
    <source>
        <dbReference type="ARBA" id="ARBA00022989"/>
    </source>
</evidence>
<dbReference type="OrthoDB" id="408493at2759"/>
<feature type="transmembrane region" description="Helical" evidence="7">
    <location>
        <begin position="124"/>
        <end position="143"/>
    </location>
</feature>
<evidence type="ECO:0000313" key="10">
    <source>
        <dbReference type="WBParaSite" id="GPUH_0000550401-mRNA-1"/>
    </source>
</evidence>
<dbReference type="GO" id="GO:0015165">
    <property type="term" value="F:pyrimidine nucleotide-sugar transmembrane transporter activity"/>
    <property type="evidence" value="ECO:0007669"/>
    <property type="project" value="InterPro"/>
</dbReference>
<evidence type="ECO:0000313" key="9">
    <source>
        <dbReference type="Proteomes" id="UP000271098"/>
    </source>
</evidence>
<keyword evidence="6 7" id="KW-0472">Membrane</keyword>
<evidence type="ECO:0000256" key="3">
    <source>
        <dbReference type="ARBA" id="ARBA00022597"/>
    </source>
</evidence>
<dbReference type="InterPro" id="IPR007271">
    <property type="entry name" value="Nuc_sug_transpt"/>
</dbReference>
<evidence type="ECO:0000256" key="2">
    <source>
        <dbReference type="ARBA" id="ARBA00009976"/>
    </source>
</evidence>
<evidence type="ECO:0000256" key="6">
    <source>
        <dbReference type="ARBA" id="ARBA00023136"/>
    </source>
</evidence>
<dbReference type="SUPFAM" id="SSF103481">
    <property type="entry name" value="Multidrug resistance efflux transporter EmrE"/>
    <property type="match status" value="1"/>
</dbReference>
<dbReference type="WBParaSite" id="GPUH_0000550401-mRNA-1">
    <property type="protein sequence ID" value="GPUH_0000550401-mRNA-1"/>
    <property type="gene ID" value="GPUH_0000550401"/>
</dbReference>
<reference evidence="10" key="1">
    <citation type="submission" date="2016-06" db="UniProtKB">
        <authorList>
            <consortium name="WormBaseParasite"/>
        </authorList>
    </citation>
    <scope>IDENTIFICATION</scope>
</reference>
<comment type="similarity">
    <text evidence="2">Belongs to the nucleotide-sugar transporter family. SLC35A subfamily.</text>
</comment>
<reference evidence="8 9" key="2">
    <citation type="submission" date="2018-11" db="EMBL/GenBank/DDBJ databases">
        <authorList>
            <consortium name="Pathogen Informatics"/>
        </authorList>
    </citation>
    <scope>NUCLEOTIDE SEQUENCE [LARGE SCALE GENOMIC DNA]</scope>
</reference>
<feature type="transmembrane region" description="Helical" evidence="7">
    <location>
        <begin position="98"/>
        <end position="118"/>
    </location>
</feature>
<protein>
    <submittedName>
        <fullName evidence="10">UDP-galactose translocator</fullName>
    </submittedName>
</protein>
<keyword evidence="5 7" id="KW-1133">Transmembrane helix</keyword>
<feature type="transmembrane region" description="Helical" evidence="7">
    <location>
        <begin position="20"/>
        <end position="39"/>
    </location>
</feature>
<dbReference type="Proteomes" id="UP000271098">
    <property type="component" value="Unassembled WGS sequence"/>
</dbReference>
<evidence type="ECO:0000256" key="1">
    <source>
        <dbReference type="ARBA" id="ARBA00004141"/>
    </source>
</evidence>
<dbReference type="NCBIfam" id="TIGR00803">
    <property type="entry name" value="nst"/>
    <property type="match status" value="1"/>
</dbReference>
<comment type="subcellular location">
    <subcellularLocation>
        <location evidence="1">Membrane</location>
        <topology evidence="1">Multi-pass membrane protein</topology>
    </subcellularLocation>
</comment>
<feature type="transmembrane region" description="Helical" evidence="7">
    <location>
        <begin position="51"/>
        <end position="73"/>
    </location>
</feature>
<proteinExistence type="inferred from homology"/>
<keyword evidence="9" id="KW-1185">Reference proteome</keyword>
<accession>A0A183D9V6</accession>
<dbReference type="PANTHER" id="PTHR10231">
    <property type="entry name" value="NUCLEOTIDE-SUGAR TRANSMEMBRANE TRANSPORTER"/>
    <property type="match status" value="1"/>
</dbReference>
<keyword evidence="3" id="KW-0813">Transport</keyword>
<keyword evidence="4 7" id="KW-0812">Transmembrane</keyword>
<dbReference type="AlphaFoldDB" id="A0A183D9V6"/>
<evidence type="ECO:0000256" key="7">
    <source>
        <dbReference type="SAM" id="Phobius"/>
    </source>
</evidence>
<evidence type="ECO:0000313" key="8">
    <source>
        <dbReference type="EMBL" id="VDK51042.1"/>
    </source>
</evidence>
<dbReference type="EMBL" id="UYRT01011772">
    <property type="protein sequence ID" value="VDK51042.1"/>
    <property type="molecule type" value="Genomic_DNA"/>
</dbReference>
<keyword evidence="3" id="KW-0762">Sugar transport</keyword>